<gene>
    <name evidence="1" type="ORF">BB06_05710</name>
</gene>
<protein>
    <recommendedName>
        <fullName evidence="2">BS_ysoA related protein with TPR repeats</fullName>
    </recommendedName>
</protein>
<sequence length="291" mass="34869">MNNMNVISKANEAWKTGQRAEAIHILETENELKQDDELIRVLIHFYVENKQFKAAIELIRDQPAKFIEQKNTFRDYFEALVQTKIFSLARKELFNYYEETTPDLKKYLNFLENQENEYAIAFPKTVKENERDFYHLGDKRVIQQAAVIEKAYYLPWSNFKRAAKFNLVDPFLNQITRVSILKDLVLMRLEEPVRFIWIDEKEYEVFPKDLLGTDEMWKKIKKAIENYNDPVQSEMLQQQAELLYELSYPFSKRVLPTSEEWLTALKKQFFEGKDIKAFKELNQIMINLFEE</sequence>
<reference evidence="1" key="1">
    <citation type="submission" date="2014-02" db="EMBL/GenBank/DDBJ databases">
        <authorList>
            <person name="Zhao D."/>
            <person name="Dong X."/>
            <person name="Li Y."/>
            <person name="Lv L."/>
            <person name="Zhao D."/>
            <person name="Gao Y."/>
            <person name="Wang Y."/>
            <person name="Li Y."/>
        </authorList>
    </citation>
    <scope>NUCLEOTIDE SEQUENCE</scope>
    <source>
        <strain evidence="1">CGMCC 7049</strain>
    </source>
</reference>
<proteinExistence type="predicted"/>
<dbReference type="GeneID" id="33062420"/>
<evidence type="ECO:0008006" key="2">
    <source>
        <dbReference type="Google" id="ProtNLM"/>
    </source>
</evidence>
<dbReference type="RefSeq" id="WP_023440512.1">
    <property type="nucleotide sequence ID" value="NZ_CP157400.1"/>
</dbReference>
<reference evidence="1" key="2">
    <citation type="submission" date="2024-05" db="EMBL/GenBank/DDBJ databases">
        <authorList>
            <person name="Chen H."/>
        </authorList>
    </citation>
    <scope>NUCLEOTIDE SEQUENCE</scope>
    <source>
        <strain evidence="1">CGMCC 7049</strain>
    </source>
</reference>
<evidence type="ECO:0000313" key="1">
    <source>
        <dbReference type="EMBL" id="XBS07731.1"/>
    </source>
</evidence>
<dbReference type="EMBL" id="CP157400">
    <property type="protein sequence ID" value="XBS07731.1"/>
    <property type="molecule type" value="Genomic_DNA"/>
</dbReference>
<accession>A0AAU7NJC9</accession>
<name>A0AAU7NJC9_PEDPE</name>
<organism evidence="1">
    <name type="scientific">Pediococcus pentosaceus CGMCC 7049</name>
    <dbReference type="NCBI Taxonomy" id="1460385"/>
    <lineage>
        <taxon>Bacteria</taxon>
        <taxon>Bacillati</taxon>
        <taxon>Bacillota</taxon>
        <taxon>Bacilli</taxon>
        <taxon>Lactobacillales</taxon>
        <taxon>Lactobacillaceae</taxon>
        <taxon>Pediococcus</taxon>
    </lineage>
</organism>
<dbReference type="AlphaFoldDB" id="A0AAU7NJC9"/>